<dbReference type="EMBL" id="JACCFQ010000002">
    <property type="protein sequence ID" value="NYJ18140.1"/>
    <property type="molecule type" value="Genomic_DNA"/>
</dbReference>
<organism evidence="3 4">
    <name type="scientific">Nesterenkonia sandarakina</name>
    <dbReference type="NCBI Taxonomy" id="272918"/>
    <lineage>
        <taxon>Bacteria</taxon>
        <taxon>Bacillati</taxon>
        <taxon>Actinomycetota</taxon>
        <taxon>Actinomycetes</taxon>
        <taxon>Micrococcales</taxon>
        <taxon>Micrococcaceae</taxon>
        <taxon>Nesterenkonia</taxon>
    </lineage>
</organism>
<feature type="compositionally biased region" description="Low complexity" evidence="1">
    <location>
        <begin position="57"/>
        <end position="74"/>
    </location>
</feature>
<dbReference type="RefSeq" id="WP_179443072.1">
    <property type="nucleotide sequence ID" value="NZ_BAAALK010000003.1"/>
</dbReference>
<sequence>MTTVDLPPVCPRLLETLSMIRRPALFTAALTASALALTSCGSADEDADTVASTPDQSSTETESPSTSTGAGPTAEGDDDDGDEAVTEEEPEVEDETETPDPSPSEGQASPTEDESNGDEPSGDISSSLDPEEFTLNGVTQEAEQGSDITDLGELVDVRVGVHDQYERLVIEFTGSGAPNSFSTEFTDDPMIRMTEEPLEIPGDSALYLRISNLYAGAFEDSPAGDDRLALEEQPVVLENSSIFTEVHYGGRTEALGEFYIGIDTERPVRVEALDDPSRIVFDVSTP</sequence>
<keyword evidence="4" id="KW-1185">Reference proteome</keyword>
<evidence type="ECO:0000313" key="3">
    <source>
        <dbReference type="EMBL" id="NYJ18140.1"/>
    </source>
</evidence>
<evidence type="ECO:0000259" key="2">
    <source>
        <dbReference type="Pfam" id="PF24837"/>
    </source>
</evidence>
<accession>A0A7Z0J4A4</accession>
<evidence type="ECO:0000256" key="1">
    <source>
        <dbReference type="SAM" id="MobiDB-lite"/>
    </source>
</evidence>
<feature type="compositionally biased region" description="Acidic residues" evidence="1">
    <location>
        <begin position="111"/>
        <end position="121"/>
    </location>
</feature>
<proteinExistence type="predicted"/>
<dbReference type="InterPro" id="IPR056303">
    <property type="entry name" value="AMIN-like"/>
</dbReference>
<feature type="compositionally biased region" description="Acidic residues" evidence="1">
    <location>
        <begin position="75"/>
        <end position="98"/>
    </location>
</feature>
<feature type="region of interest" description="Disordered" evidence="1">
    <location>
        <begin position="43"/>
        <end position="130"/>
    </location>
</feature>
<reference evidence="3 4" key="1">
    <citation type="submission" date="2020-07" db="EMBL/GenBank/DDBJ databases">
        <title>Sequencing the genomes of 1000 actinobacteria strains.</title>
        <authorList>
            <person name="Klenk H.-P."/>
        </authorList>
    </citation>
    <scope>NUCLEOTIDE SEQUENCE [LARGE SCALE GENOMIC DNA]</scope>
    <source>
        <strain evidence="3 4">DSM 15664</strain>
    </source>
</reference>
<dbReference type="Pfam" id="PF24837">
    <property type="entry name" value="AMIN-like"/>
    <property type="match status" value="1"/>
</dbReference>
<feature type="domain" description="AMIN-like" evidence="2">
    <location>
        <begin position="153"/>
        <end position="284"/>
    </location>
</feature>
<dbReference type="Proteomes" id="UP000560069">
    <property type="component" value="Unassembled WGS sequence"/>
</dbReference>
<gene>
    <name evidence="3" type="ORF">HNR11_002730</name>
</gene>
<evidence type="ECO:0000313" key="4">
    <source>
        <dbReference type="Proteomes" id="UP000560069"/>
    </source>
</evidence>
<name>A0A7Z0J4A4_9MICC</name>
<comment type="caution">
    <text evidence="3">The sequence shown here is derived from an EMBL/GenBank/DDBJ whole genome shotgun (WGS) entry which is preliminary data.</text>
</comment>
<dbReference type="AlphaFoldDB" id="A0A7Z0J4A4"/>
<protein>
    <recommendedName>
        <fullName evidence="2">AMIN-like domain-containing protein</fullName>
    </recommendedName>
</protein>